<dbReference type="SMART" id="SM00580">
    <property type="entry name" value="PUG"/>
    <property type="match status" value="1"/>
</dbReference>
<dbReference type="CDD" id="cd05379">
    <property type="entry name" value="CAP_bacterial"/>
    <property type="match status" value="1"/>
</dbReference>
<evidence type="ECO:0000259" key="2">
    <source>
        <dbReference type="SMART" id="SM00198"/>
    </source>
</evidence>
<evidence type="ECO:0000313" key="3">
    <source>
        <dbReference type="EMBL" id="CAE7613872.1"/>
    </source>
</evidence>
<dbReference type="SUPFAM" id="SSF55797">
    <property type="entry name" value="PR-1-like"/>
    <property type="match status" value="1"/>
</dbReference>
<dbReference type="InterPro" id="IPR035940">
    <property type="entry name" value="CAP_sf"/>
</dbReference>
<dbReference type="PANTHER" id="PTHR31157">
    <property type="entry name" value="SCP DOMAIN-CONTAINING PROTEIN"/>
    <property type="match status" value="1"/>
</dbReference>
<keyword evidence="4" id="KW-1185">Reference proteome</keyword>
<gene>
    <name evidence="3" type="primary">ylbC</name>
    <name evidence="3" type="ORF">SNAT2548_LOCUS34906</name>
</gene>
<dbReference type="Gene3D" id="3.40.33.10">
    <property type="entry name" value="CAP"/>
    <property type="match status" value="1"/>
</dbReference>
<feature type="region of interest" description="Disordered" evidence="1">
    <location>
        <begin position="194"/>
        <end position="215"/>
    </location>
</feature>
<evidence type="ECO:0000256" key="1">
    <source>
        <dbReference type="SAM" id="MobiDB-lite"/>
    </source>
</evidence>
<dbReference type="OrthoDB" id="568194at2759"/>
<dbReference type="InterPro" id="IPR014044">
    <property type="entry name" value="CAP_dom"/>
</dbReference>
<dbReference type="InterPro" id="IPR036339">
    <property type="entry name" value="PUB-like_dom_sf"/>
</dbReference>
<name>A0A812VC21_9DINO</name>
<protein>
    <submittedName>
        <fullName evidence="3">YlbC protein</fullName>
    </submittedName>
</protein>
<reference evidence="3" key="1">
    <citation type="submission" date="2021-02" db="EMBL/GenBank/DDBJ databases">
        <authorList>
            <person name="Dougan E. K."/>
            <person name="Rhodes N."/>
            <person name="Thang M."/>
            <person name="Chan C."/>
        </authorList>
    </citation>
    <scope>NUCLEOTIDE SEQUENCE</scope>
</reference>
<dbReference type="EMBL" id="CAJNDS010002835">
    <property type="protein sequence ID" value="CAE7613872.1"/>
    <property type="molecule type" value="Genomic_DNA"/>
</dbReference>
<dbReference type="Pfam" id="PF09409">
    <property type="entry name" value="PUB"/>
    <property type="match status" value="1"/>
</dbReference>
<evidence type="ECO:0000313" key="4">
    <source>
        <dbReference type="Proteomes" id="UP000604046"/>
    </source>
</evidence>
<dbReference type="AlphaFoldDB" id="A0A812VC21"/>
<dbReference type="Proteomes" id="UP000604046">
    <property type="component" value="Unassembled WGS sequence"/>
</dbReference>
<dbReference type="InterPro" id="IPR018997">
    <property type="entry name" value="PUB_domain"/>
</dbReference>
<dbReference type="Pfam" id="PF00188">
    <property type="entry name" value="CAP"/>
    <property type="match status" value="1"/>
</dbReference>
<dbReference type="SUPFAM" id="SSF143503">
    <property type="entry name" value="PUG domain-like"/>
    <property type="match status" value="1"/>
</dbReference>
<accession>A0A812VC21</accession>
<dbReference type="PANTHER" id="PTHR31157:SF30">
    <property type="entry name" value="SCP DOMAIN-CONTAINING PROTEIN"/>
    <property type="match status" value="1"/>
</dbReference>
<dbReference type="SMART" id="SM00198">
    <property type="entry name" value="SCP"/>
    <property type="match status" value="1"/>
</dbReference>
<organism evidence="3 4">
    <name type="scientific">Symbiodinium natans</name>
    <dbReference type="NCBI Taxonomy" id="878477"/>
    <lineage>
        <taxon>Eukaryota</taxon>
        <taxon>Sar</taxon>
        <taxon>Alveolata</taxon>
        <taxon>Dinophyceae</taxon>
        <taxon>Suessiales</taxon>
        <taxon>Symbiodiniaceae</taxon>
        <taxon>Symbiodinium</taxon>
    </lineage>
</organism>
<sequence length="441" mass="48314">MSASFQTGVMFSRAAAIGRYVPGSPAGNVQQHRRPSGLDFCGSPAVTSFEPVCTSGTSECVEDEVGRQIVPEAPTPEHDENLDGLLAALLGLPDDELKACVSTLRSILSRIAEQPNEPKFRRLRKQNPRFHAEVGRHEEARALMRHAGFCEEATDGSEGEIYLVFKGDLTEPFKQVHEAVREAASIVAPEVLEHPTPEPRSAPPARCAQSDHSRRQHIAALTEQRLKDPRGFREDAVRRRKANHGVGGAALRPPPAAPATQVARRSQHFTLTDIENLRTQEAIAGMPSYADEYQRTYQGSPATSYSTLVSRSYDPELIARQALDGTNRYRASKGMMPLQWHDGIARIAREHARQMASGAMPFSHDGVDQRFRAYPVAHRAAAENLALNNGVADVAKVAVDGWIKSPGHEKNLRGTFNLCGIGVARASNGTFYLTQLFALQM</sequence>
<comment type="caution">
    <text evidence="3">The sequence shown here is derived from an EMBL/GenBank/DDBJ whole genome shotgun (WGS) entry which is preliminary data.</text>
</comment>
<dbReference type="CDD" id="cd09212">
    <property type="entry name" value="PUB"/>
    <property type="match status" value="1"/>
</dbReference>
<feature type="domain" description="SCP" evidence="2">
    <location>
        <begin position="317"/>
        <end position="434"/>
    </location>
</feature>
<proteinExistence type="predicted"/>
<dbReference type="Gene3D" id="1.20.58.2190">
    <property type="match status" value="1"/>
</dbReference>